<dbReference type="GO" id="GO:0004252">
    <property type="term" value="F:serine-type endopeptidase activity"/>
    <property type="evidence" value="ECO:0007669"/>
    <property type="project" value="InterPro"/>
</dbReference>
<organism evidence="6 7">
    <name type="scientific">Geotrypetes seraphini</name>
    <name type="common">Gaboon caecilian</name>
    <name type="synonym">Caecilia seraphini</name>
    <dbReference type="NCBI Taxonomy" id="260995"/>
    <lineage>
        <taxon>Eukaryota</taxon>
        <taxon>Metazoa</taxon>
        <taxon>Chordata</taxon>
        <taxon>Craniata</taxon>
        <taxon>Vertebrata</taxon>
        <taxon>Euteleostomi</taxon>
        <taxon>Amphibia</taxon>
        <taxon>Gymnophiona</taxon>
        <taxon>Geotrypetes</taxon>
    </lineage>
</organism>
<gene>
    <name evidence="7" type="primary">LOC117361965</name>
</gene>
<dbReference type="InterPro" id="IPR043504">
    <property type="entry name" value="Peptidase_S1_PA_chymotrypsin"/>
</dbReference>
<dbReference type="Proteomes" id="UP000515159">
    <property type="component" value="Chromosome 6"/>
</dbReference>
<dbReference type="KEGG" id="gsh:117361965"/>
<protein>
    <submittedName>
        <fullName evidence="7">Granzyme M-like</fullName>
    </submittedName>
</protein>
<dbReference type="InParanoid" id="A0A6P8R674"/>
<dbReference type="FunFam" id="2.40.10.10:FF:000036">
    <property type="entry name" value="Trypsin beta"/>
    <property type="match status" value="1"/>
</dbReference>
<dbReference type="Pfam" id="PF00089">
    <property type="entry name" value="Trypsin"/>
    <property type="match status" value="1"/>
</dbReference>
<dbReference type="RefSeq" id="XP_033803500.1">
    <property type="nucleotide sequence ID" value="XM_033947609.1"/>
</dbReference>
<evidence type="ECO:0000256" key="4">
    <source>
        <dbReference type="ARBA" id="ARBA00023157"/>
    </source>
</evidence>
<name>A0A6P8R674_GEOSA</name>
<dbReference type="PANTHER" id="PTHR24271:SF51">
    <property type="entry name" value="GRANZYME M"/>
    <property type="match status" value="1"/>
</dbReference>
<reference evidence="7" key="1">
    <citation type="submission" date="2025-08" db="UniProtKB">
        <authorList>
            <consortium name="RefSeq"/>
        </authorList>
    </citation>
    <scope>IDENTIFICATION</scope>
</reference>
<evidence type="ECO:0000256" key="3">
    <source>
        <dbReference type="ARBA" id="ARBA00022825"/>
    </source>
</evidence>
<accession>A0A6P8R674</accession>
<evidence type="ECO:0000256" key="1">
    <source>
        <dbReference type="ARBA" id="ARBA00022670"/>
    </source>
</evidence>
<sequence length="140" mass="15325">MLLQLTQKVTLNKYKNVLELPKMDQSLLPGQKCSVAGWGLYHAGSHLSDVLRELNVKIIDSRMCNNSRFWAGGVFESMICIQGEDSSLCKGDYGGPLVCGKNILTGVISFGIPTCSIDIFKPPVVTAVAKFIKWIKSTMA</sequence>
<evidence type="ECO:0000313" key="6">
    <source>
        <dbReference type="Proteomes" id="UP000515159"/>
    </source>
</evidence>
<keyword evidence="2" id="KW-0378">Hydrolase</keyword>
<dbReference type="OrthoDB" id="5597713at2759"/>
<dbReference type="GeneID" id="117361965"/>
<keyword evidence="1" id="KW-0645">Protease</keyword>
<dbReference type="PROSITE" id="PS50240">
    <property type="entry name" value="TRYPSIN_DOM"/>
    <property type="match status" value="1"/>
</dbReference>
<evidence type="ECO:0000256" key="2">
    <source>
        <dbReference type="ARBA" id="ARBA00022801"/>
    </source>
</evidence>
<evidence type="ECO:0000259" key="5">
    <source>
        <dbReference type="PROSITE" id="PS50240"/>
    </source>
</evidence>
<feature type="domain" description="Peptidase S1" evidence="5">
    <location>
        <begin position="1"/>
        <end position="140"/>
    </location>
</feature>
<dbReference type="SMART" id="SM00020">
    <property type="entry name" value="Tryp_SPc"/>
    <property type="match status" value="1"/>
</dbReference>
<proteinExistence type="predicted"/>
<keyword evidence="6" id="KW-1185">Reference proteome</keyword>
<dbReference type="SUPFAM" id="SSF50494">
    <property type="entry name" value="Trypsin-like serine proteases"/>
    <property type="match status" value="1"/>
</dbReference>
<dbReference type="CDD" id="cd00190">
    <property type="entry name" value="Tryp_SPc"/>
    <property type="match status" value="1"/>
</dbReference>
<dbReference type="PANTHER" id="PTHR24271">
    <property type="entry name" value="KALLIKREIN-RELATED"/>
    <property type="match status" value="1"/>
</dbReference>
<keyword evidence="3" id="KW-0720">Serine protease</keyword>
<dbReference type="Gene3D" id="2.40.10.10">
    <property type="entry name" value="Trypsin-like serine proteases"/>
    <property type="match status" value="2"/>
</dbReference>
<evidence type="ECO:0000313" key="7">
    <source>
        <dbReference type="RefSeq" id="XP_033803500.1"/>
    </source>
</evidence>
<dbReference type="GO" id="GO:0006508">
    <property type="term" value="P:proteolysis"/>
    <property type="evidence" value="ECO:0007669"/>
    <property type="project" value="UniProtKB-KW"/>
</dbReference>
<dbReference type="AlphaFoldDB" id="A0A6P8R674"/>
<dbReference type="InterPro" id="IPR001254">
    <property type="entry name" value="Trypsin_dom"/>
</dbReference>
<dbReference type="InterPro" id="IPR009003">
    <property type="entry name" value="Peptidase_S1_PA"/>
</dbReference>
<keyword evidence="4" id="KW-1015">Disulfide bond</keyword>